<sequence>MPRSADPHRAMRSDAHRNYQRLLAAAEGVFGESGADASLEEVARRAGVGIGTLYRHFPTRKALLEAMLRGGIDALEIRAEELITAEDSAAALAEWMRALRDHATRYRGLSAALMVDLLDENSGVAATCGSMLQAATALLHRAQHEGTVRGDVTIGDAVTMVNAVAWSVEQSATGAEQGERVFELMMDALRCVEAERRHRPQPVRRTRAAGGIAP</sequence>
<accession>A0A7G3UME3</accession>
<dbReference type="SUPFAM" id="SSF48498">
    <property type="entry name" value="Tetracyclin repressor-like, C-terminal domain"/>
    <property type="match status" value="1"/>
</dbReference>
<dbReference type="Pfam" id="PF00440">
    <property type="entry name" value="TetR_N"/>
    <property type="match status" value="1"/>
</dbReference>
<evidence type="ECO:0000313" key="6">
    <source>
        <dbReference type="EMBL" id="QKM71138.1"/>
    </source>
</evidence>
<reference evidence="6 7" key="1">
    <citation type="journal article" date="2012" name="J. Bacteriol.">
        <title>Draft genome of Streptomyces tsukubaensis NRRL 18488, the producer of the clinically important immunosuppressant tacrolimus (FK506).</title>
        <authorList>
            <person name="Barreiro C."/>
            <person name="Prieto C."/>
            <person name="Sola-Landa A."/>
            <person name="Solera E."/>
            <person name="Martinez-Castro M."/>
            <person name="Perez-Redondo R."/>
            <person name="Garcia-Estrada C."/>
            <person name="Aparicio J.F."/>
            <person name="Fernandez-Martinez L.T."/>
            <person name="Santos-Aberturas J."/>
            <person name="Salehi-Najafabadi Z."/>
            <person name="Rodriguez-Garcia A."/>
            <person name="Tauch A."/>
            <person name="Martin J.F."/>
        </authorList>
    </citation>
    <scope>NUCLEOTIDE SEQUENCE [LARGE SCALE GENOMIC DNA]</scope>
    <source>
        <strain evidence="7">DSM 42081 / NBRC 108919 / NRRL 18488 / 9993</strain>
    </source>
</reference>
<dbReference type="PANTHER" id="PTHR30055">
    <property type="entry name" value="HTH-TYPE TRANSCRIPTIONAL REGULATOR RUTR"/>
    <property type="match status" value="1"/>
</dbReference>
<dbReference type="InterPro" id="IPR036271">
    <property type="entry name" value="Tet_transcr_reg_TetR-rel_C_sf"/>
</dbReference>
<evidence type="ECO:0000313" key="7">
    <source>
        <dbReference type="Proteomes" id="UP000005940"/>
    </source>
</evidence>
<dbReference type="InterPro" id="IPR009057">
    <property type="entry name" value="Homeodomain-like_sf"/>
</dbReference>
<evidence type="ECO:0000256" key="4">
    <source>
        <dbReference type="PROSITE-ProRule" id="PRU00335"/>
    </source>
</evidence>
<feature type="DNA-binding region" description="H-T-H motif" evidence="4">
    <location>
        <begin position="38"/>
        <end position="57"/>
    </location>
</feature>
<dbReference type="Gene3D" id="1.10.357.10">
    <property type="entry name" value="Tetracycline Repressor, domain 2"/>
    <property type="match status" value="1"/>
</dbReference>
<dbReference type="PROSITE" id="PS50977">
    <property type="entry name" value="HTH_TETR_2"/>
    <property type="match status" value="1"/>
</dbReference>
<dbReference type="InterPro" id="IPR050109">
    <property type="entry name" value="HTH-type_TetR-like_transc_reg"/>
</dbReference>
<name>A0A7G3UME3_STRT9</name>
<dbReference type="EMBL" id="CP029159">
    <property type="protein sequence ID" value="QKM71138.1"/>
    <property type="molecule type" value="Genomic_DNA"/>
</dbReference>
<evidence type="ECO:0000259" key="5">
    <source>
        <dbReference type="PROSITE" id="PS50977"/>
    </source>
</evidence>
<dbReference type="GO" id="GO:0000976">
    <property type="term" value="F:transcription cis-regulatory region binding"/>
    <property type="evidence" value="ECO:0007669"/>
    <property type="project" value="TreeGrafter"/>
</dbReference>
<evidence type="ECO:0000256" key="2">
    <source>
        <dbReference type="ARBA" id="ARBA00023125"/>
    </source>
</evidence>
<dbReference type="InterPro" id="IPR049445">
    <property type="entry name" value="TetR_SbtR-like_C"/>
</dbReference>
<organism evidence="6 7">
    <name type="scientific">Streptomyces tsukubensis (strain DSM 42081 / NBRC 108919 / NRRL 18488 / 9993)</name>
    <dbReference type="NCBI Taxonomy" id="1114943"/>
    <lineage>
        <taxon>Bacteria</taxon>
        <taxon>Bacillati</taxon>
        <taxon>Actinomycetota</taxon>
        <taxon>Actinomycetes</taxon>
        <taxon>Kitasatosporales</taxon>
        <taxon>Streptomycetaceae</taxon>
        <taxon>Streptomyces</taxon>
    </lineage>
</organism>
<protein>
    <submittedName>
        <fullName evidence="6">TetR/AcrR family transcriptional regulator</fullName>
    </submittedName>
</protein>
<dbReference type="Proteomes" id="UP000005940">
    <property type="component" value="Chromosome"/>
</dbReference>
<dbReference type="Pfam" id="PF21597">
    <property type="entry name" value="TetR_C_43"/>
    <property type="match status" value="1"/>
</dbReference>
<keyword evidence="3" id="KW-0804">Transcription</keyword>
<dbReference type="SUPFAM" id="SSF46689">
    <property type="entry name" value="Homeodomain-like"/>
    <property type="match status" value="1"/>
</dbReference>
<dbReference type="PANTHER" id="PTHR30055:SF234">
    <property type="entry name" value="HTH-TYPE TRANSCRIPTIONAL REGULATOR BETI"/>
    <property type="match status" value="1"/>
</dbReference>
<evidence type="ECO:0000256" key="3">
    <source>
        <dbReference type="ARBA" id="ARBA00023163"/>
    </source>
</evidence>
<dbReference type="RefSeq" id="WP_045853196.1">
    <property type="nucleotide sequence ID" value="NZ_CP029159.1"/>
</dbReference>
<dbReference type="PRINTS" id="PR00455">
    <property type="entry name" value="HTHTETR"/>
</dbReference>
<feature type="domain" description="HTH tetR-type" evidence="5">
    <location>
        <begin position="16"/>
        <end position="75"/>
    </location>
</feature>
<keyword evidence="7" id="KW-1185">Reference proteome</keyword>
<dbReference type="AlphaFoldDB" id="A0A7G3UME3"/>
<evidence type="ECO:0000256" key="1">
    <source>
        <dbReference type="ARBA" id="ARBA00023015"/>
    </source>
</evidence>
<keyword evidence="1" id="KW-0805">Transcription regulation</keyword>
<gene>
    <name evidence="6" type="ORF">STSU_032520</name>
</gene>
<dbReference type="InterPro" id="IPR001647">
    <property type="entry name" value="HTH_TetR"/>
</dbReference>
<proteinExistence type="predicted"/>
<dbReference type="GO" id="GO:0003700">
    <property type="term" value="F:DNA-binding transcription factor activity"/>
    <property type="evidence" value="ECO:0007669"/>
    <property type="project" value="TreeGrafter"/>
</dbReference>
<keyword evidence="2 4" id="KW-0238">DNA-binding</keyword>